<organism evidence="1 2">
    <name type="scientific">Achromobacter spanius</name>
    <dbReference type="NCBI Taxonomy" id="217203"/>
    <lineage>
        <taxon>Bacteria</taxon>
        <taxon>Pseudomonadati</taxon>
        <taxon>Pseudomonadota</taxon>
        <taxon>Betaproteobacteria</taxon>
        <taxon>Burkholderiales</taxon>
        <taxon>Alcaligenaceae</taxon>
        <taxon>Achromobacter</taxon>
    </lineage>
</organism>
<gene>
    <name evidence="1" type="ORF">C4E15_02625</name>
</gene>
<dbReference type="Pfam" id="PF05974">
    <property type="entry name" value="DUF892"/>
    <property type="match status" value="1"/>
</dbReference>
<dbReference type="Gene3D" id="1.20.1260.10">
    <property type="match status" value="1"/>
</dbReference>
<dbReference type="Proteomes" id="UP000239990">
    <property type="component" value="Unassembled WGS sequence"/>
</dbReference>
<dbReference type="InterPro" id="IPR009078">
    <property type="entry name" value="Ferritin-like_SF"/>
</dbReference>
<protein>
    <submittedName>
        <fullName evidence="1">Uncharacterized protein</fullName>
    </submittedName>
</protein>
<dbReference type="InterPro" id="IPR010287">
    <property type="entry name" value="DUF892_YciF-like"/>
</dbReference>
<dbReference type="SUPFAM" id="SSF47240">
    <property type="entry name" value="Ferritin-like"/>
    <property type="match status" value="1"/>
</dbReference>
<dbReference type="OrthoDB" id="7273732at2"/>
<evidence type="ECO:0000313" key="1">
    <source>
        <dbReference type="EMBL" id="PPA78193.1"/>
    </source>
</evidence>
<dbReference type="AlphaFoldDB" id="A0A2S5GZE8"/>
<dbReference type="CDD" id="cd00657">
    <property type="entry name" value="Ferritin_like"/>
    <property type="match status" value="1"/>
</dbReference>
<dbReference type="EMBL" id="PREU01000001">
    <property type="protein sequence ID" value="PPA78193.1"/>
    <property type="molecule type" value="Genomic_DNA"/>
</dbReference>
<dbReference type="RefSeq" id="WP_104142160.1">
    <property type="nucleotide sequence ID" value="NZ_PREU01000001.1"/>
</dbReference>
<name>A0A2S5GZE8_9BURK</name>
<proteinExistence type="predicted"/>
<reference evidence="1 2" key="1">
    <citation type="submission" date="2018-02" db="EMBL/GenBank/DDBJ databases">
        <title>Draft Genome of Achromobacter spanius stain 6.</title>
        <authorList>
            <person name="Gunasekera T.S."/>
            <person name="Radwan O."/>
            <person name="Ruiz O.N."/>
        </authorList>
    </citation>
    <scope>NUCLEOTIDE SEQUENCE [LARGE SCALE GENOMIC DNA]</scope>
    <source>
        <strain evidence="1 2">6</strain>
    </source>
</reference>
<sequence>METTSRPSNDHLNDWLRDAHAMEEQAETMLSSMLSRIKNYPELSQRISQHIEETRGQQAVVKRCLERRGQDNSTMKDMAGKAMATFQGFSGALASDEIVKGSMFSFAFENLEIAAYKNIIEAARYVGDTETAVECERILQEEIAMAQWLEKNTGAVVRHFLMLADEPDATAKR</sequence>
<evidence type="ECO:0000313" key="2">
    <source>
        <dbReference type="Proteomes" id="UP000239990"/>
    </source>
</evidence>
<accession>A0A2S5GZE8</accession>
<dbReference type="InterPro" id="IPR012347">
    <property type="entry name" value="Ferritin-like"/>
</dbReference>
<comment type="caution">
    <text evidence="1">The sequence shown here is derived from an EMBL/GenBank/DDBJ whole genome shotgun (WGS) entry which is preliminary data.</text>
</comment>